<dbReference type="EMBL" id="GBXM01018077">
    <property type="protein sequence ID" value="JAH90500.1"/>
    <property type="molecule type" value="Transcribed_RNA"/>
</dbReference>
<evidence type="ECO:0000313" key="1">
    <source>
        <dbReference type="EMBL" id="JAH90500.1"/>
    </source>
</evidence>
<protein>
    <submittedName>
        <fullName evidence="1">Uncharacterized protein</fullName>
    </submittedName>
</protein>
<proteinExistence type="predicted"/>
<name>A0A0E9WLN4_ANGAN</name>
<dbReference type="AlphaFoldDB" id="A0A0E9WLN4"/>
<accession>A0A0E9WLN4</accession>
<reference evidence="1" key="2">
    <citation type="journal article" date="2015" name="Fish Shellfish Immunol.">
        <title>Early steps in the European eel (Anguilla anguilla)-Vibrio vulnificus interaction in the gills: Role of the RtxA13 toxin.</title>
        <authorList>
            <person name="Callol A."/>
            <person name="Pajuelo D."/>
            <person name="Ebbesson L."/>
            <person name="Teles M."/>
            <person name="MacKenzie S."/>
            <person name="Amaro C."/>
        </authorList>
    </citation>
    <scope>NUCLEOTIDE SEQUENCE</scope>
</reference>
<reference evidence="1" key="1">
    <citation type="submission" date="2014-11" db="EMBL/GenBank/DDBJ databases">
        <authorList>
            <person name="Amaro Gonzalez C."/>
        </authorList>
    </citation>
    <scope>NUCLEOTIDE SEQUENCE</scope>
</reference>
<organism evidence="1">
    <name type="scientific">Anguilla anguilla</name>
    <name type="common">European freshwater eel</name>
    <name type="synonym">Muraena anguilla</name>
    <dbReference type="NCBI Taxonomy" id="7936"/>
    <lineage>
        <taxon>Eukaryota</taxon>
        <taxon>Metazoa</taxon>
        <taxon>Chordata</taxon>
        <taxon>Craniata</taxon>
        <taxon>Vertebrata</taxon>
        <taxon>Euteleostomi</taxon>
        <taxon>Actinopterygii</taxon>
        <taxon>Neopterygii</taxon>
        <taxon>Teleostei</taxon>
        <taxon>Anguilliformes</taxon>
        <taxon>Anguillidae</taxon>
        <taxon>Anguilla</taxon>
    </lineage>
</organism>
<sequence length="56" mass="6544">MIGDTHDFSTSIGTKQCTPVYRRLQISMMELNKRPPEGCRHLLLKNNNYTFTIKPF</sequence>